<evidence type="ECO:0000256" key="1">
    <source>
        <dbReference type="ARBA" id="ARBA00022723"/>
    </source>
</evidence>
<feature type="compositionally biased region" description="Low complexity" evidence="5">
    <location>
        <begin position="170"/>
        <end position="189"/>
    </location>
</feature>
<dbReference type="STRING" id="3088.A0A383V8J7"/>
<keyword evidence="3" id="KW-0862">Zinc</keyword>
<evidence type="ECO:0008006" key="10">
    <source>
        <dbReference type="Google" id="ProtNLM"/>
    </source>
</evidence>
<protein>
    <recommendedName>
        <fullName evidence="10">WLM domain-containing protein</fullName>
    </recommendedName>
</protein>
<dbReference type="InterPro" id="IPR053000">
    <property type="entry name" value="WSS1-like_metalloprotease"/>
</dbReference>
<dbReference type="InterPro" id="IPR001876">
    <property type="entry name" value="Znf_RanBP2"/>
</dbReference>
<organism evidence="8 9">
    <name type="scientific">Tetradesmus obliquus</name>
    <name type="common">Green alga</name>
    <name type="synonym">Acutodesmus obliquus</name>
    <dbReference type="NCBI Taxonomy" id="3088"/>
    <lineage>
        <taxon>Eukaryota</taxon>
        <taxon>Viridiplantae</taxon>
        <taxon>Chlorophyta</taxon>
        <taxon>core chlorophytes</taxon>
        <taxon>Chlorophyceae</taxon>
        <taxon>CS clade</taxon>
        <taxon>Sphaeropleales</taxon>
        <taxon>Scenedesmaceae</taxon>
        <taxon>Tetradesmus</taxon>
    </lineage>
</organism>
<dbReference type="PANTHER" id="PTHR46622:SF1">
    <property type="entry name" value="DNA-DEPENDENT METALLOPROTEASE WSS1"/>
    <property type="match status" value="1"/>
</dbReference>
<dbReference type="SUPFAM" id="SSF90209">
    <property type="entry name" value="Ran binding protein zinc finger-like"/>
    <property type="match status" value="1"/>
</dbReference>
<feature type="compositionally biased region" description="Low complexity" evidence="5">
    <location>
        <begin position="248"/>
        <end position="286"/>
    </location>
</feature>
<accession>A0A383V8J7</accession>
<dbReference type="Pfam" id="PF08325">
    <property type="entry name" value="WLM"/>
    <property type="match status" value="1"/>
</dbReference>
<keyword evidence="2 4" id="KW-0863">Zinc-finger</keyword>
<dbReference type="GO" id="GO:0005634">
    <property type="term" value="C:nucleus"/>
    <property type="evidence" value="ECO:0007669"/>
    <property type="project" value="TreeGrafter"/>
</dbReference>
<feature type="region of interest" description="Disordered" evidence="5">
    <location>
        <begin position="248"/>
        <end position="329"/>
    </location>
</feature>
<dbReference type="GO" id="GO:0008270">
    <property type="term" value="F:zinc ion binding"/>
    <property type="evidence" value="ECO:0007669"/>
    <property type="project" value="UniProtKB-KW"/>
</dbReference>
<dbReference type="AlphaFoldDB" id="A0A383V8J7"/>
<evidence type="ECO:0000259" key="6">
    <source>
        <dbReference type="PROSITE" id="PS50199"/>
    </source>
</evidence>
<dbReference type="InterPro" id="IPR013536">
    <property type="entry name" value="WLM_dom"/>
</dbReference>
<feature type="compositionally biased region" description="Polar residues" evidence="5">
    <location>
        <begin position="123"/>
        <end position="132"/>
    </location>
</feature>
<evidence type="ECO:0000259" key="7">
    <source>
        <dbReference type="PROSITE" id="PS51397"/>
    </source>
</evidence>
<dbReference type="GO" id="GO:0006281">
    <property type="term" value="P:DNA repair"/>
    <property type="evidence" value="ECO:0007669"/>
    <property type="project" value="TreeGrafter"/>
</dbReference>
<proteinExistence type="predicted"/>
<sequence length="414" mass="43794">MHRGQEVKIRLRPAGSQAAFYNWNHVLGTMLHELCHNRIGPHNAEFYKLLDELWTEAEELMDKGITGTAQGFDAASAGRLGAHGFIPTHNPPEHKMADAIRKAAEARARQQALMPSGPCKLGGSSSYRHTTPAQAAAAAAERRARDNLWCGAEHSAEEVAREVGSGAGGASSSSNSSRGTTPPAGSAGAAAAAAGSERVQTAAVAASAAAAAVARPAAKQSGQQALAQPVVQAASDEQQQVGALQPMPAQLGQQQQQQQVQLPPLPQQPQQLQQTQQAAALQQEWQQHLERQRQQRQQQQRKKRPAADTIDLTLSDSDDEGAAMQHGDAAASDGCPCCSGLVGLLDAGGAAAAADAQEREVAGWRSWCARHRQLRQQQLTKQRQGGTWVCAACTLVNGPLVLQCEACLTVRSNL</sequence>
<dbReference type="PROSITE" id="PS50199">
    <property type="entry name" value="ZF_RANBP2_2"/>
    <property type="match status" value="1"/>
</dbReference>
<dbReference type="SMART" id="SM00547">
    <property type="entry name" value="ZnF_RBZ"/>
    <property type="match status" value="1"/>
</dbReference>
<feature type="domain" description="WLM" evidence="7">
    <location>
        <begin position="1"/>
        <end position="145"/>
    </location>
</feature>
<evidence type="ECO:0000256" key="5">
    <source>
        <dbReference type="SAM" id="MobiDB-lite"/>
    </source>
</evidence>
<reference evidence="8 9" key="1">
    <citation type="submission" date="2016-10" db="EMBL/GenBank/DDBJ databases">
        <authorList>
            <person name="Cai Z."/>
        </authorList>
    </citation>
    <scope>NUCLEOTIDE SEQUENCE [LARGE SCALE GENOMIC DNA]</scope>
</reference>
<name>A0A383V8J7_TETOB</name>
<dbReference type="GO" id="GO:0008237">
    <property type="term" value="F:metallopeptidase activity"/>
    <property type="evidence" value="ECO:0007669"/>
    <property type="project" value="TreeGrafter"/>
</dbReference>
<evidence type="ECO:0000256" key="4">
    <source>
        <dbReference type="PROSITE-ProRule" id="PRU00322"/>
    </source>
</evidence>
<keyword evidence="1" id="KW-0479">Metal-binding</keyword>
<evidence type="ECO:0000256" key="2">
    <source>
        <dbReference type="ARBA" id="ARBA00022771"/>
    </source>
</evidence>
<keyword evidence="9" id="KW-1185">Reference proteome</keyword>
<dbReference type="PROSITE" id="PS01358">
    <property type="entry name" value="ZF_RANBP2_1"/>
    <property type="match status" value="1"/>
</dbReference>
<dbReference type="PROSITE" id="PS51397">
    <property type="entry name" value="WLM"/>
    <property type="match status" value="1"/>
</dbReference>
<feature type="region of interest" description="Disordered" evidence="5">
    <location>
        <begin position="160"/>
        <end position="189"/>
    </location>
</feature>
<dbReference type="Proteomes" id="UP000256970">
    <property type="component" value="Unassembled WGS sequence"/>
</dbReference>
<evidence type="ECO:0000313" key="8">
    <source>
        <dbReference type="EMBL" id="SZX60666.1"/>
    </source>
</evidence>
<feature type="region of interest" description="Disordered" evidence="5">
    <location>
        <begin position="115"/>
        <end position="139"/>
    </location>
</feature>
<evidence type="ECO:0000313" key="9">
    <source>
        <dbReference type="Proteomes" id="UP000256970"/>
    </source>
</evidence>
<feature type="domain" description="RanBP2-type" evidence="6">
    <location>
        <begin position="383"/>
        <end position="413"/>
    </location>
</feature>
<dbReference type="PANTHER" id="PTHR46622">
    <property type="entry name" value="DNA-DEPENDENT METALLOPROTEASE WSS1"/>
    <property type="match status" value="1"/>
</dbReference>
<dbReference type="Gene3D" id="2.30.30.380">
    <property type="entry name" value="Zn-finger domain of Sec23/24"/>
    <property type="match status" value="1"/>
</dbReference>
<gene>
    <name evidence="8" type="ORF">BQ4739_LOCUS1195</name>
</gene>
<dbReference type="InterPro" id="IPR036443">
    <property type="entry name" value="Znf_RanBP2_sf"/>
</dbReference>
<dbReference type="EMBL" id="FNXT01000088">
    <property type="protein sequence ID" value="SZX60666.1"/>
    <property type="molecule type" value="Genomic_DNA"/>
</dbReference>
<evidence type="ECO:0000256" key="3">
    <source>
        <dbReference type="ARBA" id="ARBA00022833"/>
    </source>
</evidence>